<dbReference type="InterPro" id="IPR000421">
    <property type="entry name" value="FA58C"/>
</dbReference>
<accession>A0ABS5CKW8</accession>
<dbReference type="PANTHER" id="PTHR10963">
    <property type="entry name" value="GLYCOSYL HYDROLASE-RELATED"/>
    <property type="match status" value="1"/>
</dbReference>
<dbReference type="Gene3D" id="2.60.120.200">
    <property type="match status" value="1"/>
</dbReference>
<evidence type="ECO:0000259" key="3">
    <source>
        <dbReference type="PROSITE" id="PS51272"/>
    </source>
</evidence>
<dbReference type="PROSITE" id="PS51272">
    <property type="entry name" value="SLH"/>
    <property type="match status" value="2"/>
</dbReference>
<proteinExistence type="predicted"/>
<name>A0ABS5CKW8_9BACL</name>
<dbReference type="Pfam" id="PF00754">
    <property type="entry name" value="F5_F8_type_C"/>
    <property type="match status" value="1"/>
</dbReference>
<dbReference type="EMBL" id="JAGKSP010000019">
    <property type="protein sequence ID" value="MBP3966504.1"/>
    <property type="molecule type" value="Genomic_DNA"/>
</dbReference>
<dbReference type="PANTHER" id="PTHR10963:SF60">
    <property type="entry name" value="GRAM-NEGATIVE BACTERIA-BINDING PROTEIN 1-RELATED"/>
    <property type="match status" value="1"/>
</dbReference>
<dbReference type="PROSITE" id="PS51257">
    <property type="entry name" value="PROKAR_LIPOPROTEIN"/>
    <property type="match status" value="1"/>
</dbReference>
<dbReference type="RefSeq" id="WP_210663754.1">
    <property type="nucleotide sequence ID" value="NZ_JAGKSP010000019.1"/>
</dbReference>
<evidence type="ECO:0000259" key="2">
    <source>
        <dbReference type="PROSITE" id="PS50022"/>
    </source>
</evidence>
<dbReference type="SUPFAM" id="SSF49899">
    <property type="entry name" value="Concanavalin A-like lectins/glucanases"/>
    <property type="match status" value="1"/>
</dbReference>
<protein>
    <submittedName>
        <fullName evidence="5">S-layer homology domain-containing protein</fullName>
    </submittedName>
</protein>
<comment type="caution">
    <text evidence="5">The sequence shown here is derived from an EMBL/GenBank/DDBJ whole genome shotgun (WGS) entry which is preliminary data.</text>
</comment>
<dbReference type="InterPro" id="IPR013320">
    <property type="entry name" value="ConA-like_dom_sf"/>
</dbReference>
<feature type="chain" id="PRO_5046744374" evidence="1">
    <location>
        <begin position="31"/>
        <end position="1238"/>
    </location>
</feature>
<feature type="domain" description="F5/8 type C" evidence="2">
    <location>
        <begin position="172"/>
        <end position="321"/>
    </location>
</feature>
<dbReference type="InterPro" id="IPR001119">
    <property type="entry name" value="SLH_dom"/>
</dbReference>
<sequence>MKRQSVLKWFSMVVTLGLIISCFPMLPAAAAGDSAAALTASYTYHGDRLEDANDGIVSYDDDPKSRWTSYESVNPQDWVQFEYAAATSKNTAGLYIFDDGGGIKAPSSYDVQYWNGTDWASIPNQTKSPAVPTGNELNLVTFDSVSSTKFRVLFTHSGSKSGVTEIVFADSNTEPVPGAEVSPLGNASASYTFRLDQVSHVNDGIVSYDATPANRWTSYESPNETDWVQTNFGASKRKDAVGIYLFSDGGGIKPPASYDVQYLNESDEWVSAANQVKTPAEPAGNALNLVTFTSVEAQKFRIVFTHSTAKTGVTEIQYVDSVTQSLPTEPSMGEATASYSNNGDDASFVNDGIVSLNDFPRNRWTAYGSPNSSDWVQTEYESALSKNMAGVYLHDDGGGVKSPASFDVQYLSGSEWASVPGQVRTPAEPAAGLNLVAFNTVIASKYRVVFTHQGDAKSGATEISYVDTNKEPVPTAPPVVEVEPAIEIISPAIGSTVSGNVTITFKAPEMKNVWARVWHQPDEAHPDPNGYDAWLQHAAPDAEGNGSIQIDADTLPHGPLTVMLNAWNSPEGDPNFTKSTTSYLQLYNEGGVVWKQGLPAAPPQTAGMHVLFEDDFKGPLSISKTGEGTRYTSLKPDWPNGSEFGEAIFADKADAVNPFAILGDNHLRIRVTKAPEGYADPQGWNRKYIGGLLSSVGLDGTGIAATNGYFEARMQMPAGKGAWPAFWLMSQNSTGPDHLPSTAELDTVEAYGHDPSGACQAKHWWSGNPETHQTNCSSTNFAYGDNASTWHTYGTRITPTEVIYYIDNVEVWRHASFEQANTPMYFMINLALGGGWPIDLAKYGDQIDLYVDYVRVFEPDADVPPPSSGPTAPASIPATKVVGDTVVVVPAVSTNAHITTLAVSKDVWKQAQDSAAGSGIHKIVLEAPSSQSQEGVPTYELKLPADALSGGSPLSIALKTPHASVVLPSDMLKGQPLASSEVSIQIRRIDADTLRAETKQQIGNHPVIELTVLDGNKVISWNNPQAPVRVSIPYVPTAEELRNPEHIVVWYVDGAGNIHAVPNGRYDAEAEAVIFTTTHFSTYSAAYVHKTFEDVGASPAKQAIEVLASKGIINGTSDNRFSPDQTISRADFVVLLARILEWNGQQAGDSFSDVSANAYYSDALRTARALGIVLGSGNNKFNPAASITKVEMTTIAKRAWAASKLDAAALGDLFDELGNTPTRAETAELLYNLYGARS</sequence>
<dbReference type="Proteomes" id="UP000673394">
    <property type="component" value="Unassembled WGS sequence"/>
</dbReference>
<evidence type="ECO:0000313" key="5">
    <source>
        <dbReference type="EMBL" id="MBP3966504.1"/>
    </source>
</evidence>
<evidence type="ECO:0000256" key="1">
    <source>
        <dbReference type="SAM" id="SignalP"/>
    </source>
</evidence>
<dbReference type="InterPro" id="IPR000757">
    <property type="entry name" value="Beta-glucanase-like"/>
</dbReference>
<dbReference type="InterPro" id="IPR008979">
    <property type="entry name" value="Galactose-bd-like_sf"/>
</dbReference>
<evidence type="ECO:0000259" key="4">
    <source>
        <dbReference type="PROSITE" id="PS51762"/>
    </source>
</evidence>
<feature type="domain" description="GH16" evidence="4">
    <location>
        <begin position="596"/>
        <end position="862"/>
    </location>
</feature>
<dbReference type="Gene3D" id="2.60.120.260">
    <property type="entry name" value="Galactose-binding domain-like"/>
    <property type="match status" value="3"/>
</dbReference>
<evidence type="ECO:0000313" key="6">
    <source>
        <dbReference type="Proteomes" id="UP000673394"/>
    </source>
</evidence>
<gene>
    <name evidence="5" type="ORF">I8J30_27800</name>
</gene>
<organism evidence="5 6">
    <name type="scientific">Paenibacillus lignilyticus</name>
    <dbReference type="NCBI Taxonomy" id="1172615"/>
    <lineage>
        <taxon>Bacteria</taxon>
        <taxon>Bacillati</taxon>
        <taxon>Bacillota</taxon>
        <taxon>Bacilli</taxon>
        <taxon>Bacillales</taxon>
        <taxon>Paenibacillaceae</taxon>
        <taxon>Paenibacillus</taxon>
    </lineage>
</organism>
<keyword evidence="1" id="KW-0732">Signal</keyword>
<feature type="signal peptide" evidence="1">
    <location>
        <begin position="1"/>
        <end position="30"/>
    </location>
</feature>
<dbReference type="SUPFAM" id="SSF49785">
    <property type="entry name" value="Galactose-binding domain-like"/>
    <property type="match status" value="1"/>
</dbReference>
<reference evidence="5 6" key="1">
    <citation type="submission" date="2021-04" db="EMBL/GenBank/DDBJ databases">
        <title>Paenibacillus sp. DLE-14 whole genome sequence.</title>
        <authorList>
            <person name="Ham Y.J."/>
        </authorList>
    </citation>
    <scope>NUCLEOTIDE SEQUENCE [LARGE SCALE GENOMIC DNA]</scope>
    <source>
        <strain evidence="5 6">DLE-14</strain>
    </source>
</reference>
<dbReference type="PROSITE" id="PS50022">
    <property type="entry name" value="FA58C_3"/>
    <property type="match status" value="1"/>
</dbReference>
<dbReference type="InterPro" id="IPR050546">
    <property type="entry name" value="Glycosyl_Hydrlase_16"/>
</dbReference>
<keyword evidence="6" id="KW-1185">Reference proteome</keyword>
<dbReference type="Pfam" id="PF00722">
    <property type="entry name" value="Glyco_hydro_16"/>
    <property type="match status" value="1"/>
</dbReference>
<feature type="domain" description="SLH" evidence="3">
    <location>
        <begin position="1151"/>
        <end position="1210"/>
    </location>
</feature>
<feature type="domain" description="SLH" evidence="3">
    <location>
        <begin position="1087"/>
        <end position="1150"/>
    </location>
</feature>
<dbReference type="Pfam" id="PF00395">
    <property type="entry name" value="SLH"/>
    <property type="match status" value="2"/>
</dbReference>
<dbReference type="CDD" id="cd08023">
    <property type="entry name" value="GH16_laminarinase_like"/>
    <property type="match status" value="1"/>
</dbReference>
<dbReference type="PROSITE" id="PS51762">
    <property type="entry name" value="GH16_2"/>
    <property type="match status" value="1"/>
</dbReference>